<feature type="non-terminal residue" evidence="1">
    <location>
        <position position="130"/>
    </location>
</feature>
<feature type="non-terminal residue" evidence="1">
    <location>
        <position position="1"/>
    </location>
</feature>
<proteinExistence type="predicted"/>
<dbReference type="InterPro" id="IPR051227">
    <property type="entry name" value="CS_glycosyltransferase"/>
</dbReference>
<name>A0ABD0P0H2_CIRMR</name>
<dbReference type="Proteomes" id="UP001529510">
    <property type="component" value="Unassembled WGS sequence"/>
</dbReference>
<dbReference type="PANTHER" id="PTHR12369:SF15">
    <property type="entry name" value="BETA-1,4-N-ACETYLGALACTOSAMINYLTRANSFERASE 3"/>
    <property type="match status" value="1"/>
</dbReference>
<dbReference type="EMBL" id="JAMKFB020000018">
    <property type="protein sequence ID" value="KAL0167614.1"/>
    <property type="molecule type" value="Genomic_DNA"/>
</dbReference>
<accession>A0ABD0P0H2</accession>
<reference evidence="1 2" key="1">
    <citation type="submission" date="2024-05" db="EMBL/GenBank/DDBJ databases">
        <title>Genome sequencing and assembly of Indian major carp, Cirrhinus mrigala (Hamilton, 1822).</title>
        <authorList>
            <person name="Mohindra V."/>
            <person name="Chowdhury L.M."/>
            <person name="Lal K."/>
            <person name="Jena J.K."/>
        </authorList>
    </citation>
    <scope>NUCLEOTIDE SEQUENCE [LARGE SCALE GENOMIC DNA]</scope>
    <source>
        <strain evidence="1">CM1030</strain>
        <tissue evidence="1">Blood</tissue>
    </source>
</reference>
<comment type="caution">
    <text evidence="1">The sequence shown here is derived from an EMBL/GenBank/DDBJ whole genome shotgun (WGS) entry which is preliminary data.</text>
</comment>
<evidence type="ECO:0008006" key="3">
    <source>
        <dbReference type="Google" id="ProtNLM"/>
    </source>
</evidence>
<organism evidence="1 2">
    <name type="scientific">Cirrhinus mrigala</name>
    <name type="common">Mrigala</name>
    <dbReference type="NCBI Taxonomy" id="683832"/>
    <lineage>
        <taxon>Eukaryota</taxon>
        <taxon>Metazoa</taxon>
        <taxon>Chordata</taxon>
        <taxon>Craniata</taxon>
        <taxon>Vertebrata</taxon>
        <taxon>Euteleostomi</taxon>
        <taxon>Actinopterygii</taxon>
        <taxon>Neopterygii</taxon>
        <taxon>Teleostei</taxon>
        <taxon>Ostariophysi</taxon>
        <taxon>Cypriniformes</taxon>
        <taxon>Cyprinidae</taxon>
        <taxon>Labeoninae</taxon>
        <taxon>Labeonini</taxon>
        <taxon>Cirrhinus</taxon>
    </lineage>
</organism>
<sequence length="130" mass="15411">QIVNIEKKPDYNRGSRYLLELDLLEASGRHLRLVQYIFVKKTEDWGSHKKQKTQDAELKLCNPYSFYWKPTVTVHFIVPVKNQARWVQQFISDMEKMYSTTGDQNFNVIITDYESTDMNIEQALQNSYLP</sequence>
<dbReference type="AlphaFoldDB" id="A0ABD0P0H2"/>
<gene>
    <name evidence="1" type="ORF">M9458_035836</name>
</gene>
<dbReference type="PANTHER" id="PTHR12369">
    <property type="entry name" value="CHONDROITIN SYNTHASE"/>
    <property type="match status" value="1"/>
</dbReference>
<protein>
    <recommendedName>
        <fullName evidence="3">Hexosyltransferase</fullName>
    </recommendedName>
</protein>
<evidence type="ECO:0000313" key="2">
    <source>
        <dbReference type="Proteomes" id="UP001529510"/>
    </source>
</evidence>
<keyword evidence="2" id="KW-1185">Reference proteome</keyword>
<evidence type="ECO:0000313" key="1">
    <source>
        <dbReference type="EMBL" id="KAL0167614.1"/>
    </source>
</evidence>